<keyword evidence="3" id="KW-0540">Nuclease</keyword>
<name>A0AAE6M312_LEUCA</name>
<dbReference type="Proteomes" id="UP000321332">
    <property type="component" value="Chromosome"/>
</dbReference>
<dbReference type="AlphaFoldDB" id="A0AAE6M312"/>
<keyword evidence="3" id="KW-0269">Exonuclease</keyword>
<evidence type="ECO:0000256" key="1">
    <source>
        <dbReference type="ARBA" id="ARBA00022801"/>
    </source>
</evidence>
<dbReference type="Gene3D" id="3.60.21.10">
    <property type="match status" value="1"/>
</dbReference>
<dbReference type="InterPro" id="IPR004843">
    <property type="entry name" value="Calcineurin-like_PHP"/>
</dbReference>
<dbReference type="GeneID" id="61186393"/>
<dbReference type="CDD" id="cd00840">
    <property type="entry name" value="MPP_Mre11_N"/>
    <property type="match status" value="1"/>
</dbReference>
<dbReference type="GO" id="GO:0004527">
    <property type="term" value="F:exonuclease activity"/>
    <property type="evidence" value="ECO:0007669"/>
    <property type="project" value="UniProtKB-KW"/>
</dbReference>
<dbReference type="InterPro" id="IPR050535">
    <property type="entry name" value="DNA_Repair-Maintenance_Comp"/>
</dbReference>
<dbReference type="PANTHER" id="PTHR30337">
    <property type="entry name" value="COMPONENT OF ATP-DEPENDENT DSDNA EXONUCLEASE"/>
    <property type="match status" value="1"/>
</dbReference>
<evidence type="ECO:0000259" key="2">
    <source>
        <dbReference type="Pfam" id="PF00149"/>
    </source>
</evidence>
<accession>A0AAE6M312</accession>
<dbReference type="EMBL" id="CP042374">
    <property type="protein sequence ID" value="QEA32899.1"/>
    <property type="molecule type" value="Genomic_DNA"/>
</dbReference>
<proteinExistence type="predicted"/>
<evidence type="ECO:0000313" key="4">
    <source>
        <dbReference type="Proteomes" id="UP000321332"/>
    </source>
</evidence>
<sequence length="390" mass="44264">MKFIHAGDIHLGNPFLGLDQQLPEHLKPIIQNATLTAFEKLIDSAIAENVDFVLFPGDLYNSSESGPQIQEMVSVQFERLHAAAIPVYLSFGNHDFEANKQKHLPWPENIHIFAQSIETKYLSLNSGEQIALTGFSYQTQRQKEQLIDNFPPKDIAADYHIGLYHGALGVDGEAYAPFSVNDMLVKNYDYWALGHIHVRQTLNDSPFIGYSGNLQGLNRKEVGPKGYYLVTSHNNKLIPEFKPVAAVIWENLTISEMVDEDDLVTQIVNYQTEKTTLFSVDITAKLNNTLIERVLSGLTLEKVRAKLPDNLWVVRLGLKKAPTAVLAEDNIDQKYWKSSLQSIFENFNVSDYLSNQAPVFVREYFMSEDGQAVLQEKMWQIMQARKARDE</sequence>
<protein>
    <submittedName>
        <fullName evidence="3">DNA repair exonuclease</fullName>
    </submittedName>
</protein>
<dbReference type="RefSeq" id="WP_147000294.1">
    <property type="nucleotide sequence ID" value="NZ_CP042374.1"/>
</dbReference>
<reference evidence="3 4" key="1">
    <citation type="submission" date="2019-06" db="EMBL/GenBank/DDBJ databases">
        <title>Genome analyses of bacteria isolated from kimchi.</title>
        <authorList>
            <person name="Lee S."/>
            <person name="Ahn S."/>
            <person name="Roh S."/>
        </authorList>
    </citation>
    <scope>NUCLEOTIDE SEQUENCE [LARGE SCALE GENOMIC DNA]</scope>
    <source>
        <strain evidence="3 4">CBA3620</strain>
    </source>
</reference>
<dbReference type="InterPro" id="IPR029052">
    <property type="entry name" value="Metallo-depent_PP-like"/>
</dbReference>
<keyword evidence="1" id="KW-0378">Hydrolase</keyword>
<dbReference type="PANTHER" id="PTHR30337:SF7">
    <property type="entry name" value="PHOSPHOESTERASE"/>
    <property type="match status" value="1"/>
</dbReference>
<dbReference type="SUPFAM" id="SSF56300">
    <property type="entry name" value="Metallo-dependent phosphatases"/>
    <property type="match status" value="1"/>
</dbReference>
<gene>
    <name evidence="3" type="ORF">FGL89_01475</name>
</gene>
<dbReference type="Pfam" id="PF00149">
    <property type="entry name" value="Metallophos"/>
    <property type="match status" value="1"/>
</dbReference>
<organism evidence="3 4">
    <name type="scientific">Leuconostoc carnosum</name>
    <dbReference type="NCBI Taxonomy" id="1252"/>
    <lineage>
        <taxon>Bacteria</taxon>
        <taxon>Bacillati</taxon>
        <taxon>Bacillota</taxon>
        <taxon>Bacilli</taxon>
        <taxon>Lactobacillales</taxon>
        <taxon>Lactobacillaceae</taxon>
        <taxon>Leuconostoc</taxon>
    </lineage>
</organism>
<evidence type="ECO:0000313" key="3">
    <source>
        <dbReference type="EMBL" id="QEA32899.1"/>
    </source>
</evidence>
<feature type="domain" description="Calcineurin-like phosphoesterase" evidence="2">
    <location>
        <begin position="1"/>
        <end position="198"/>
    </location>
</feature>
<dbReference type="InterPro" id="IPR041796">
    <property type="entry name" value="Mre11_N"/>
</dbReference>